<dbReference type="Pfam" id="PF00501">
    <property type="entry name" value="AMP-binding"/>
    <property type="match status" value="1"/>
</dbReference>
<dbReference type="InterPro" id="IPR045851">
    <property type="entry name" value="AMP-bd_C_sf"/>
</dbReference>
<dbReference type="GO" id="GO:0031956">
    <property type="term" value="F:medium-chain fatty acid-CoA ligase activity"/>
    <property type="evidence" value="ECO:0007669"/>
    <property type="project" value="TreeGrafter"/>
</dbReference>
<comment type="similarity">
    <text evidence="1">Belongs to the ATP-dependent AMP-binding enzyme family.</text>
</comment>
<feature type="domain" description="AMP-binding enzyme C-terminal" evidence="3">
    <location>
        <begin position="437"/>
        <end position="512"/>
    </location>
</feature>
<dbReference type="InterPro" id="IPR025110">
    <property type="entry name" value="AMP-bd_C"/>
</dbReference>
<dbReference type="PANTHER" id="PTHR43201">
    <property type="entry name" value="ACYL-COA SYNTHETASE"/>
    <property type="match status" value="1"/>
</dbReference>
<reference evidence="4 5" key="1">
    <citation type="submission" date="2018-01" db="EMBL/GenBank/DDBJ databases">
        <title>Draft genome sequence of Paucibacter aquatile CR182 isolated from freshwater of the Nakdong River.</title>
        <authorList>
            <person name="Choi A."/>
            <person name="Chung E.J."/>
        </authorList>
    </citation>
    <scope>NUCLEOTIDE SEQUENCE [LARGE SCALE GENOMIC DNA]</scope>
    <source>
        <strain evidence="4 5">CR182</strain>
    </source>
</reference>
<dbReference type="InterPro" id="IPR000873">
    <property type="entry name" value="AMP-dep_synth/lig_dom"/>
</dbReference>
<dbReference type="PANTHER" id="PTHR43201:SF8">
    <property type="entry name" value="ACYL-COA SYNTHETASE FAMILY MEMBER 3"/>
    <property type="match status" value="1"/>
</dbReference>
<evidence type="ECO:0000313" key="5">
    <source>
        <dbReference type="Proteomes" id="UP000235916"/>
    </source>
</evidence>
<dbReference type="AlphaFoldDB" id="A0A2N8KXH4"/>
<gene>
    <name evidence="4" type="ORF">C1O66_11925</name>
</gene>
<dbReference type="PROSITE" id="PS00455">
    <property type="entry name" value="AMP_BINDING"/>
    <property type="match status" value="1"/>
</dbReference>
<dbReference type="NCBIfam" id="NF005702">
    <property type="entry name" value="PRK07514.1"/>
    <property type="match status" value="1"/>
</dbReference>
<dbReference type="OrthoDB" id="9766486at2"/>
<sequence>MKSPAPLPSATSSAPSTAVTGNLFAALRAAFPEDLDSCAFECADGEGLRYSWRDLERGTAMLANLLLSLDLPEGSRIAAHCEKSVEALMLYLAVLRAGFVYLPLNPAYQAAELGYFIQDAEPAVLVCAGKNFGWASKLAFMAGVQNVFTLNEDRSGTLLDRAAAMSDQHSPALRRSEDLAAILYTSGTTGRSKGAMLSHGNLLSNALTLKDLWDWQPGDVLIHALPIFHVHGLFVASHGALLNGSRMIWFSKFEPRAVLRRLPEATVFMGVPTLYVRLLAEPGLNLEACRSMRLFISGSAPLLIETFRDWQARSGHTILERYGMSETLMLTSNPCRAADGARIGGTVGPALPGVSLRVRTAEGGDCATGDIGQIEVRGPNVFGGYWRMPEKTREEFTADGWFKTGDVGCVDENGYVKIVGRSKDLVISGGFNVYPAEIEGFLNELPGVAESAVIGVPHPDFGEAVVAVLIAKPGASLDPAAISSTLKSRIAGFKVPKQILLAPELPRNAMGKVQKNLLRQQHAGLFA</sequence>
<evidence type="ECO:0000256" key="1">
    <source>
        <dbReference type="ARBA" id="ARBA00006432"/>
    </source>
</evidence>
<dbReference type="InterPro" id="IPR020845">
    <property type="entry name" value="AMP-binding_CS"/>
</dbReference>
<keyword evidence="5" id="KW-1185">Reference proteome</keyword>
<name>A0A2N8KXH4_9BURK</name>
<comment type="caution">
    <text evidence="4">The sequence shown here is derived from an EMBL/GenBank/DDBJ whole genome shotgun (WGS) entry which is preliminary data.</text>
</comment>
<dbReference type="Pfam" id="PF13193">
    <property type="entry name" value="AMP-binding_C"/>
    <property type="match status" value="1"/>
</dbReference>
<dbReference type="RefSeq" id="WP_102768076.1">
    <property type="nucleotide sequence ID" value="NZ_POSP01000003.1"/>
</dbReference>
<dbReference type="InterPro" id="IPR042099">
    <property type="entry name" value="ANL_N_sf"/>
</dbReference>
<evidence type="ECO:0000259" key="3">
    <source>
        <dbReference type="Pfam" id="PF13193"/>
    </source>
</evidence>
<dbReference type="CDD" id="cd05941">
    <property type="entry name" value="MCS"/>
    <property type="match status" value="1"/>
</dbReference>
<feature type="domain" description="AMP-dependent synthetase/ligase" evidence="2">
    <location>
        <begin position="42"/>
        <end position="386"/>
    </location>
</feature>
<proteinExistence type="inferred from homology"/>
<protein>
    <submittedName>
        <fullName evidence="4">Malonyl-CoA synthase</fullName>
    </submittedName>
</protein>
<dbReference type="SUPFAM" id="SSF56801">
    <property type="entry name" value="Acetyl-CoA synthetase-like"/>
    <property type="match status" value="1"/>
</dbReference>
<evidence type="ECO:0000313" key="4">
    <source>
        <dbReference type="EMBL" id="PND38156.1"/>
    </source>
</evidence>
<evidence type="ECO:0000259" key="2">
    <source>
        <dbReference type="Pfam" id="PF00501"/>
    </source>
</evidence>
<dbReference type="GO" id="GO:0006631">
    <property type="term" value="P:fatty acid metabolic process"/>
    <property type="evidence" value="ECO:0007669"/>
    <property type="project" value="TreeGrafter"/>
</dbReference>
<dbReference type="EMBL" id="POSP01000003">
    <property type="protein sequence ID" value="PND38156.1"/>
    <property type="molecule type" value="Genomic_DNA"/>
</dbReference>
<dbReference type="Gene3D" id="3.40.50.12780">
    <property type="entry name" value="N-terminal domain of ligase-like"/>
    <property type="match status" value="1"/>
</dbReference>
<dbReference type="Proteomes" id="UP000235916">
    <property type="component" value="Unassembled WGS sequence"/>
</dbReference>
<dbReference type="Gene3D" id="3.30.300.30">
    <property type="match status" value="1"/>
</dbReference>
<organism evidence="4 5">
    <name type="scientific">Kinneretia aquatilis</name>
    <dbReference type="NCBI Taxonomy" id="2070761"/>
    <lineage>
        <taxon>Bacteria</taxon>
        <taxon>Pseudomonadati</taxon>
        <taxon>Pseudomonadota</taxon>
        <taxon>Betaproteobacteria</taxon>
        <taxon>Burkholderiales</taxon>
        <taxon>Sphaerotilaceae</taxon>
        <taxon>Roseateles</taxon>
    </lineage>
</organism>
<accession>A0A2N8KXH4</accession>